<reference evidence="1" key="1">
    <citation type="submission" date="2021-06" db="EMBL/GenBank/DDBJ databases">
        <authorList>
            <person name="Kallberg Y."/>
            <person name="Tangrot J."/>
            <person name="Rosling A."/>
        </authorList>
    </citation>
    <scope>NUCLEOTIDE SEQUENCE</scope>
    <source>
        <strain evidence="1">IA702</strain>
    </source>
</reference>
<evidence type="ECO:0000313" key="1">
    <source>
        <dbReference type="EMBL" id="CAG8636206.1"/>
    </source>
</evidence>
<gene>
    <name evidence="1" type="ORF">POCULU_LOCUS9169</name>
</gene>
<dbReference type="Proteomes" id="UP000789572">
    <property type="component" value="Unassembled WGS sequence"/>
</dbReference>
<keyword evidence="2" id="KW-1185">Reference proteome</keyword>
<dbReference type="AlphaFoldDB" id="A0A9N9DEP2"/>
<dbReference type="OrthoDB" id="2490051at2759"/>
<comment type="caution">
    <text evidence="1">The sequence shown here is derived from an EMBL/GenBank/DDBJ whole genome shotgun (WGS) entry which is preliminary data.</text>
</comment>
<sequence>MPSVSLRKRFEKLRDQLETKAGEEFAEEVETILNDCEGLVTLELELESEIIKRKKLLEDAYQKVLNITVNINEKIEASGNIYIANILKHYNEIENDSHEETISLKEILEKDEIYEQALITRNDIKAPVSTQRGHVVIGSYVGGNIFDKLVDNRVITQSIVDVK</sequence>
<name>A0A9N9DEP2_9GLOM</name>
<proteinExistence type="predicted"/>
<dbReference type="EMBL" id="CAJVPJ010003167">
    <property type="protein sequence ID" value="CAG8636206.1"/>
    <property type="molecule type" value="Genomic_DNA"/>
</dbReference>
<organism evidence="1 2">
    <name type="scientific">Paraglomus occultum</name>
    <dbReference type="NCBI Taxonomy" id="144539"/>
    <lineage>
        <taxon>Eukaryota</taxon>
        <taxon>Fungi</taxon>
        <taxon>Fungi incertae sedis</taxon>
        <taxon>Mucoromycota</taxon>
        <taxon>Glomeromycotina</taxon>
        <taxon>Glomeromycetes</taxon>
        <taxon>Paraglomerales</taxon>
        <taxon>Paraglomeraceae</taxon>
        <taxon>Paraglomus</taxon>
    </lineage>
</organism>
<accession>A0A9N9DEP2</accession>
<feature type="non-terminal residue" evidence="1">
    <location>
        <position position="163"/>
    </location>
</feature>
<evidence type="ECO:0000313" key="2">
    <source>
        <dbReference type="Proteomes" id="UP000789572"/>
    </source>
</evidence>
<protein>
    <submittedName>
        <fullName evidence="1">1944_t:CDS:1</fullName>
    </submittedName>
</protein>